<evidence type="ECO:0000256" key="4">
    <source>
        <dbReference type="ARBA" id="ARBA00022827"/>
    </source>
</evidence>
<dbReference type="KEGG" id="sami:SAMIE_1002720"/>
<dbReference type="PANTHER" id="PTHR11552">
    <property type="entry name" value="GLUCOSE-METHANOL-CHOLINE GMC OXIDOREDUCTASE"/>
    <property type="match status" value="1"/>
</dbReference>
<evidence type="ECO:0000313" key="9">
    <source>
        <dbReference type="Proteomes" id="UP000279959"/>
    </source>
</evidence>
<dbReference type="PROSITE" id="PS00623">
    <property type="entry name" value="GMC_OXRED_1"/>
    <property type="match status" value="1"/>
</dbReference>
<dbReference type="Pfam" id="PF05199">
    <property type="entry name" value="GMC_oxred_C"/>
    <property type="match status" value="1"/>
</dbReference>
<dbReference type="PIRSF" id="PIRSF000137">
    <property type="entry name" value="Alcohol_oxidase"/>
    <property type="match status" value="1"/>
</dbReference>
<dbReference type="Proteomes" id="UP000279959">
    <property type="component" value="Chromosome"/>
</dbReference>
<dbReference type="InterPro" id="IPR007867">
    <property type="entry name" value="GMC_OxRtase_C"/>
</dbReference>
<name>A0A494VY49_9SPHN</name>
<dbReference type="AlphaFoldDB" id="A0A494VY49"/>
<accession>A0A494VY49</accession>
<comment type="similarity">
    <text evidence="2 6">Belongs to the GMC oxidoreductase family.</text>
</comment>
<organism evidence="8 9">
    <name type="scientific">Sphingobium amiense</name>
    <dbReference type="NCBI Taxonomy" id="135719"/>
    <lineage>
        <taxon>Bacteria</taxon>
        <taxon>Pseudomonadati</taxon>
        <taxon>Pseudomonadota</taxon>
        <taxon>Alphaproteobacteria</taxon>
        <taxon>Sphingomonadales</taxon>
        <taxon>Sphingomonadaceae</taxon>
        <taxon>Sphingobium</taxon>
    </lineage>
</organism>
<evidence type="ECO:0000313" key="8">
    <source>
        <dbReference type="EMBL" id="BBD96771.1"/>
    </source>
</evidence>
<dbReference type="GO" id="GO:0016614">
    <property type="term" value="F:oxidoreductase activity, acting on CH-OH group of donors"/>
    <property type="evidence" value="ECO:0007669"/>
    <property type="project" value="InterPro"/>
</dbReference>
<sequence length="533" mass="56926">MEDSMASYDYVIVGGGSAGAVAAARLSENPDCSVLLIEAGGGGTAPFIQIPNGIYFVKGSPRYHWIMDVEPDPTRNGRQETLTCGRGLGGGSSINGMVFVKGLPVDYERWSRAAGPQWGVDPVNAAFHRVDRTLPVAPPANMHPVAQKFLDSAMGYGLRLNSTELPQVGNGVMPCPSSAADGYRQSTERAYLRPARGRPNLTVVTRATATRLVVERGRVRGVTYLRSGRLETVHAHEEVILSAGGINSPRLLMLSGIGPADHLKSLGIEPTLDLPEVGAGLQDHPCMWISVNVDEKTWNDTLGIGGMVKAGAQWMLNRTGPAASAMCHVTLYGSTQGADGVPDYQMSFMPAGYVVLDRGVEFLPSSSATVAVSLCRPTGRGAVRLRSADFRDAPEISYRLLDTAEDVSTLTKACRIGREIFATDPIRRHILNEAQPGSQVESDADWEATLRAKAVNMCHPVGSCRMGLDDRAVVGPDLRLRGLDGIRVADASIMPTITSGNTNAPSIMIGERVAEFIRGERSYGAPDLAEMAA</sequence>
<protein>
    <submittedName>
        <fullName evidence="8">Glucose-methanol-choline oxidoreductase</fullName>
    </submittedName>
</protein>
<dbReference type="Gene3D" id="3.50.50.60">
    <property type="entry name" value="FAD/NAD(P)-binding domain"/>
    <property type="match status" value="1"/>
</dbReference>
<dbReference type="GO" id="GO:0050660">
    <property type="term" value="F:flavin adenine dinucleotide binding"/>
    <property type="evidence" value="ECO:0007669"/>
    <property type="project" value="InterPro"/>
</dbReference>
<dbReference type="InterPro" id="IPR036188">
    <property type="entry name" value="FAD/NAD-bd_sf"/>
</dbReference>
<reference evidence="8 9" key="1">
    <citation type="submission" date="2018-05" db="EMBL/GenBank/DDBJ databases">
        <title>Complete Genome Sequence of the Nonylphenol-Degrading Bacterium Sphingobium amiense DSM 16289T.</title>
        <authorList>
            <person name="Ootsuka M."/>
            <person name="Nishizawa T."/>
            <person name="Ohta H."/>
        </authorList>
    </citation>
    <scope>NUCLEOTIDE SEQUENCE [LARGE SCALE GENOMIC DNA]</scope>
    <source>
        <strain evidence="8 9">DSM 16289</strain>
    </source>
</reference>
<comment type="cofactor">
    <cofactor evidence="1 5">
        <name>FAD</name>
        <dbReference type="ChEBI" id="CHEBI:57692"/>
    </cofactor>
</comment>
<evidence type="ECO:0000256" key="1">
    <source>
        <dbReference type="ARBA" id="ARBA00001974"/>
    </source>
</evidence>
<dbReference type="Gene3D" id="3.30.560.10">
    <property type="entry name" value="Glucose Oxidase, domain 3"/>
    <property type="match status" value="1"/>
</dbReference>
<feature type="binding site" evidence="5">
    <location>
        <begin position="95"/>
        <end position="98"/>
    </location>
    <ligand>
        <name>FAD</name>
        <dbReference type="ChEBI" id="CHEBI:57692"/>
    </ligand>
</feature>
<evidence type="ECO:0000256" key="5">
    <source>
        <dbReference type="PIRSR" id="PIRSR000137-2"/>
    </source>
</evidence>
<keyword evidence="4 5" id="KW-0274">FAD</keyword>
<dbReference type="InterPro" id="IPR012132">
    <property type="entry name" value="GMC_OxRdtase"/>
</dbReference>
<dbReference type="Pfam" id="PF00732">
    <property type="entry name" value="GMC_oxred_N"/>
    <property type="match status" value="1"/>
</dbReference>
<dbReference type="PANTHER" id="PTHR11552:SF147">
    <property type="entry name" value="CHOLINE DEHYDROGENASE, MITOCHONDRIAL"/>
    <property type="match status" value="1"/>
</dbReference>
<gene>
    <name evidence="8" type="ORF">SAMIE_1002720</name>
</gene>
<feature type="domain" description="Glucose-methanol-choline oxidoreductase N-terminal" evidence="7">
    <location>
        <begin position="85"/>
        <end position="108"/>
    </location>
</feature>
<proteinExistence type="inferred from homology"/>
<evidence type="ECO:0000256" key="2">
    <source>
        <dbReference type="ARBA" id="ARBA00010790"/>
    </source>
</evidence>
<keyword evidence="9" id="KW-1185">Reference proteome</keyword>
<dbReference type="SUPFAM" id="SSF54373">
    <property type="entry name" value="FAD-linked reductases, C-terminal domain"/>
    <property type="match status" value="1"/>
</dbReference>
<evidence type="ECO:0000259" key="7">
    <source>
        <dbReference type="PROSITE" id="PS00623"/>
    </source>
</evidence>
<evidence type="ECO:0000256" key="6">
    <source>
        <dbReference type="RuleBase" id="RU003968"/>
    </source>
</evidence>
<keyword evidence="3 6" id="KW-0285">Flavoprotein</keyword>
<dbReference type="InterPro" id="IPR000172">
    <property type="entry name" value="GMC_OxRdtase_N"/>
</dbReference>
<dbReference type="EMBL" id="AP018664">
    <property type="protein sequence ID" value="BBD96771.1"/>
    <property type="molecule type" value="Genomic_DNA"/>
</dbReference>
<dbReference type="SUPFAM" id="SSF51905">
    <property type="entry name" value="FAD/NAD(P)-binding domain"/>
    <property type="match status" value="1"/>
</dbReference>
<evidence type="ECO:0000256" key="3">
    <source>
        <dbReference type="ARBA" id="ARBA00022630"/>
    </source>
</evidence>